<dbReference type="Pfam" id="PF07714">
    <property type="entry name" value="PK_Tyr_Ser-Thr"/>
    <property type="match status" value="1"/>
</dbReference>
<evidence type="ECO:0000256" key="8">
    <source>
        <dbReference type="HAMAP-Rule" id="MF_03102"/>
    </source>
</evidence>
<evidence type="ECO:0000313" key="12">
    <source>
        <dbReference type="EMBL" id="CAK5263061.1"/>
    </source>
</evidence>
<evidence type="ECO:0000256" key="6">
    <source>
        <dbReference type="ARBA" id="ARBA00023128"/>
    </source>
</evidence>
<keyword evidence="7 8" id="KW-0472">Membrane</keyword>
<feature type="transmembrane region" description="Helical" evidence="10">
    <location>
        <begin position="36"/>
        <end position="54"/>
    </location>
</feature>
<dbReference type="GO" id="GO:0004672">
    <property type="term" value="F:protein kinase activity"/>
    <property type="evidence" value="ECO:0007669"/>
    <property type="project" value="InterPro"/>
</dbReference>
<dbReference type="GO" id="GO:0045040">
    <property type="term" value="P:protein insertion into mitochondrial outer membrane"/>
    <property type="evidence" value="ECO:0007669"/>
    <property type="project" value="UniProtKB-UniRule"/>
</dbReference>
<dbReference type="GO" id="GO:0070096">
    <property type="term" value="P:mitochondrial outer membrane translocase complex assembly"/>
    <property type="evidence" value="ECO:0007669"/>
    <property type="project" value="UniProtKB-UniRule"/>
</dbReference>
<dbReference type="InterPro" id="IPR011009">
    <property type="entry name" value="Kinase-like_dom_sf"/>
</dbReference>
<comment type="domain">
    <text evidence="8">Lacks alpha-helical transmembrane segments, suggesting that it resides in the membrane via beta-sheet conformations similar to those predicted for other outer membrane proteins and porin.</text>
</comment>
<dbReference type="GO" id="GO:0004252">
    <property type="term" value="F:serine-type endopeptidase activity"/>
    <property type="evidence" value="ECO:0007669"/>
    <property type="project" value="InterPro"/>
</dbReference>
<keyword evidence="6 8" id="KW-0496">Mitochondrion</keyword>
<dbReference type="Pfam" id="PF12519">
    <property type="entry name" value="MDM10"/>
    <property type="match status" value="2"/>
</dbReference>
<comment type="subunit">
    <text evidence="8">Component of the ER-mitochondria encounter structure (ERMES) or MDM complex, composed of MMM1, MDM10, MDM12 and MDM34. Associates with the mitochondrial outer membrane sorting assembly machinery SAM(core) complex.</text>
</comment>
<comment type="subcellular location">
    <subcellularLocation>
        <location evidence="1">Membrane</location>
        <topology evidence="1">Multi-pass membrane protein</topology>
    </subcellularLocation>
    <subcellularLocation>
        <location evidence="8">Mitochondrion outer membrane</location>
        <topology evidence="8">Multi-pass membrane protein</topology>
    </subcellularLocation>
    <text evidence="8">The ERMES/MDM complex localizes to a few discrete foci (around 10 per single cell), that represent mitochondria-endoplasmic reticulum junctions. These foci are often found next to mtDNA nucleoids.</text>
</comment>
<dbReference type="InterPro" id="IPR035952">
    <property type="entry name" value="Rhomboid-like_sf"/>
</dbReference>
<dbReference type="GO" id="GO:0051654">
    <property type="term" value="P:establishment of mitochondrion localization"/>
    <property type="evidence" value="ECO:0007669"/>
    <property type="project" value="TreeGrafter"/>
</dbReference>
<evidence type="ECO:0000256" key="1">
    <source>
        <dbReference type="ARBA" id="ARBA00004141"/>
    </source>
</evidence>
<dbReference type="SUPFAM" id="SSF56112">
    <property type="entry name" value="Protein kinase-like (PK-like)"/>
    <property type="match status" value="1"/>
</dbReference>
<keyword evidence="13" id="KW-1185">Reference proteome</keyword>
<evidence type="ECO:0000256" key="5">
    <source>
        <dbReference type="ARBA" id="ARBA00022989"/>
    </source>
</evidence>
<evidence type="ECO:0000259" key="11">
    <source>
        <dbReference type="PROSITE" id="PS50011"/>
    </source>
</evidence>
<dbReference type="Gene3D" id="1.20.930.20">
    <property type="entry name" value="Adaptor protein Cbl, N-terminal domain"/>
    <property type="match status" value="1"/>
</dbReference>
<feature type="transmembrane region" description="Helical" evidence="10">
    <location>
        <begin position="86"/>
        <end position="104"/>
    </location>
</feature>
<dbReference type="GO" id="GO:0015914">
    <property type="term" value="P:phospholipid transport"/>
    <property type="evidence" value="ECO:0007669"/>
    <property type="project" value="TreeGrafter"/>
</dbReference>
<dbReference type="InterPro" id="IPR000719">
    <property type="entry name" value="Prot_kinase_dom"/>
</dbReference>
<evidence type="ECO:0000256" key="9">
    <source>
        <dbReference type="SAM" id="MobiDB-lite"/>
    </source>
</evidence>
<dbReference type="CDD" id="cd21037">
    <property type="entry name" value="MLKL_NTD"/>
    <property type="match status" value="1"/>
</dbReference>
<dbReference type="PANTHER" id="PTHR28035">
    <property type="entry name" value="MITOCHONDRIAL DISTRIBUTION AND MORPHOLOGY PROTEIN 10"/>
    <property type="match status" value="1"/>
</dbReference>
<evidence type="ECO:0000256" key="7">
    <source>
        <dbReference type="ARBA" id="ARBA00023136"/>
    </source>
</evidence>
<dbReference type="PANTHER" id="PTHR28035:SF1">
    <property type="entry name" value="MITOCHONDRIAL DISTRIBUTION AND MORPHOLOGY PROTEIN 10"/>
    <property type="match status" value="1"/>
</dbReference>
<dbReference type="EMBL" id="CAVNYO010000033">
    <property type="protein sequence ID" value="CAK5263061.1"/>
    <property type="molecule type" value="Genomic_DNA"/>
</dbReference>
<comment type="similarity">
    <text evidence="8">Belongs to the MDM10 family.</text>
</comment>
<accession>A0AAD2GSY8</accession>
<dbReference type="GO" id="GO:0032865">
    <property type="term" value="C:ERMES complex"/>
    <property type="evidence" value="ECO:0007669"/>
    <property type="project" value="UniProtKB-UniRule"/>
</dbReference>
<dbReference type="Pfam" id="PF01694">
    <property type="entry name" value="Rhomboid"/>
    <property type="match status" value="1"/>
</dbReference>
<evidence type="ECO:0000256" key="10">
    <source>
        <dbReference type="SAM" id="Phobius"/>
    </source>
</evidence>
<dbReference type="Gene3D" id="1.10.510.10">
    <property type="entry name" value="Transferase(Phosphotransferase) domain 1"/>
    <property type="match status" value="1"/>
</dbReference>
<evidence type="ECO:0000313" key="13">
    <source>
        <dbReference type="Proteomes" id="UP001295794"/>
    </source>
</evidence>
<dbReference type="GO" id="GO:0001401">
    <property type="term" value="C:SAM complex"/>
    <property type="evidence" value="ECO:0007669"/>
    <property type="project" value="TreeGrafter"/>
</dbReference>
<dbReference type="HAMAP" id="MF_03102">
    <property type="entry name" value="Mdm10"/>
    <property type="match status" value="1"/>
</dbReference>
<comment type="function">
    <text evidence="8">Component of the ERMES/MDM complex, which serves as a molecular tether to connect the endoplasmic reticulum and mitochondria. Components of this complex are involved in the control of mitochondrial shape and protein biogenesis and may function in phospholipid exchange. MDM10 is involved in the late assembly steps of the general translocase of the mitochondrial outer membrane (TOM complex). Functions in the TOM40-specific route of the assembly of outer membrane beta-barrel proteins, including the association of TOM40 with the receptor TOM22 and small TOM proteins. Can associate with the SAM(core) complex as well as the MDM12-MMM1 complex, both involved in late steps of the major beta-barrel assembly pathway, that is responsible for biogenesis of all outer membrane beta-barrel proteins. May act as a switch that shuttles between both complexes and channels precursor proteins into the TOM40-specific pathway. Plays a role in mitochondrial morphology and in the inheritance of mitochondria.</text>
</comment>
<dbReference type="SUPFAM" id="SSF144091">
    <property type="entry name" value="Rhomboid-like"/>
    <property type="match status" value="1"/>
</dbReference>
<evidence type="ECO:0000256" key="2">
    <source>
        <dbReference type="ARBA" id="ARBA00022452"/>
    </source>
</evidence>
<dbReference type="Proteomes" id="UP001295794">
    <property type="component" value="Unassembled WGS sequence"/>
</dbReference>
<sequence length="1093" mass="121365">MMRKHFYANWHNISSGRIWTLFTSMFTHNDSDVTHILFNGFTFYFMAPLVLQILGSRRFLFLYLGGGALSELFSIAYDQITTGRDRYSVGASGAIYSILSFLAFTEPRMTLLIYGIVPVPIWLAVTGLFSYETYLTAWDKAGTSNSSGHVGGILSGAGPWDNRLYLPPTAITSELNPSTNMDRPSVPQLPSLSSSLVQAAIQATAQFTPVPALAPVAQLVSNIITLCQNVSQNKATAAQLSTRCHRMLLVINERHTMNENVDAALKSFTKCLGDVQVIMEKCVQLSKLKAFLHQYDISVEIARCHSILSDCFNAFQAWVVLRFGIGSLLQEQIASHTELHEWQAQFKESSKQDHRELVGYLGDITNSQTIIYDLLEKIHENTLAERQSQSSDFLRETKVKDQSHIGLSSNLYDLQLQSRELLPDFNLRSGEVIRSGIFPVSGTSSMDIYEGLYLQREKVAIKVVRAVNAGPDSARRFERECEIWKELWKRDGGKYILPFYGFSQSDGPFPYIVSPWQANGSAIQYVKRHDLSAKGIALGIQILHNMTPPIVHGDIKAMNIAINNLGNPLIADFGLSCIVEDITGIPFSQSRGVSESYRWFAPELCVGQGVLSASSDIYAFGMTVLELFTHEHPYKEVKHTAEVVIKSSQGIQPKRPTSERVLERGLSDALCYYKATGWNEDNLYANITRSSNAILDFSVPRGLHLAVSKSPNSLFKTTYSMTAMPSLSGSVGYIFTSCDLDVKNSGNVRFKDMIERFRVYDQPRRAEPKEEEFFNGELVNNRDYLMYGRFYLPTGRLDALYSTRLSPTVQALVAAISHPPSNINSPAPRNSNVSNLIVNIQHDVGKWCTEYTWSADDSMWGVRVLHNFGKLGMAQENSDDPEKAAARTGVKRVDEEDAIEGGLKGRVSAGAEFYFSAREKSGGVSTGFRFSTLPESSPPSFQAPGPSSSPLTTITRGPPTQAPTTITALFNPMLGHISSAYSSRVSRDLSLASRFDFNVYSYESEWTMGAEWWMHSRADADSEDESPLTSRESGQVRGILKARASTNRDVALLWEGRVQQTLVSVGVVSDLSNSAKPIKAIGLELSYFSSDEK</sequence>
<name>A0AAD2GSY8_9AGAR</name>
<dbReference type="AlphaFoldDB" id="A0AAD2GSY8"/>
<evidence type="ECO:0000256" key="3">
    <source>
        <dbReference type="ARBA" id="ARBA00022692"/>
    </source>
</evidence>
<comment type="caution">
    <text evidence="12">The sequence shown here is derived from an EMBL/GenBank/DDBJ whole genome shotgun (WGS) entry which is preliminary data.</text>
</comment>
<keyword evidence="4 8" id="KW-1000">Mitochondrion outer membrane</keyword>
<proteinExistence type="inferred from homology"/>
<feature type="domain" description="Protein kinase" evidence="11">
    <location>
        <begin position="427"/>
        <end position="785"/>
    </location>
</feature>
<dbReference type="GO" id="GO:1990456">
    <property type="term" value="P:mitochondrion-endoplasmic reticulum membrane tethering"/>
    <property type="evidence" value="ECO:0007669"/>
    <property type="project" value="UniProtKB-UniRule"/>
</dbReference>
<protein>
    <recommendedName>
        <fullName evidence="8">Mitochondrial distribution and morphology protein 10</fullName>
    </recommendedName>
    <alternativeName>
        <fullName evidence="8">Mitochondrial inheritance component MDM10</fullName>
    </alternativeName>
</protein>
<reference evidence="12" key="1">
    <citation type="submission" date="2023-11" db="EMBL/GenBank/DDBJ databases">
        <authorList>
            <person name="De Vega J J."/>
            <person name="De Vega J J."/>
        </authorList>
    </citation>
    <scope>NUCLEOTIDE SEQUENCE</scope>
</reference>
<dbReference type="InterPro" id="IPR022764">
    <property type="entry name" value="Peptidase_S54_rhomboid_dom"/>
</dbReference>
<dbReference type="SMART" id="SM00220">
    <property type="entry name" value="S_TKc"/>
    <property type="match status" value="1"/>
</dbReference>
<dbReference type="Gene3D" id="1.20.1540.10">
    <property type="entry name" value="Rhomboid-like"/>
    <property type="match status" value="1"/>
</dbReference>
<keyword evidence="2 8" id="KW-1134">Transmembrane beta strand</keyword>
<dbReference type="GO" id="GO:0005524">
    <property type="term" value="F:ATP binding"/>
    <property type="evidence" value="ECO:0007669"/>
    <property type="project" value="InterPro"/>
</dbReference>
<keyword evidence="5 10" id="KW-1133">Transmembrane helix</keyword>
<organism evidence="12 13">
    <name type="scientific">Mycena citricolor</name>
    <dbReference type="NCBI Taxonomy" id="2018698"/>
    <lineage>
        <taxon>Eukaryota</taxon>
        <taxon>Fungi</taxon>
        <taxon>Dikarya</taxon>
        <taxon>Basidiomycota</taxon>
        <taxon>Agaricomycotina</taxon>
        <taxon>Agaricomycetes</taxon>
        <taxon>Agaricomycetidae</taxon>
        <taxon>Agaricales</taxon>
        <taxon>Marasmiineae</taxon>
        <taxon>Mycenaceae</taxon>
        <taxon>Mycena</taxon>
    </lineage>
</organism>
<gene>
    <name evidence="8" type="primary">MDM10</name>
    <name evidence="12" type="ORF">MYCIT1_LOCUS2263</name>
</gene>
<feature type="transmembrane region" description="Helical" evidence="10">
    <location>
        <begin position="111"/>
        <end position="131"/>
    </location>
</feature>
<dbReference type="InterPro" id="IPR027539">
    <property type="entry name" value="Mdm10"/>
</dbReference>
<dbReference type="InterPro" id="IPR059179">
    <property type="entry name" value="MLKL-like_MCAfunc"/>
</dbReference>
<dbReference type="InterPro" id="IPR036537">
    <property type="entry name" value="Adaptor_Cbl_N_dom_sf"/>
</dbReference>
<feature type="compositionally biased region" description="Polar residues" evidence="9">
    <location>
        <begin position="933"/>
        <end position="955"/>
    </location>
</feature>
<dbReference type="InterPro" id="IPR001245">
    <property type="entry name" value="Ser-Thr/Tyr_kinase_cat_dom"/>
</dbReference>
<dbReference type="PROSITE" id="PS50011">
    <property type="entry name" value="PROTEIN_KINASE_DOM"/>
    <property type="match status" value="1"/>
</dbReference>
<keyword evidence="3 8" id="KW-0812">Transmembrane</keyword>
<dbReference type="GO" id="GO:0007166">
    <property type="term" value="P:cell surface receptor signaling pathway"/>
    <property type="evidence" value="ECO:0007669"/>
    <property type="project" value="InterPro"/>
</dbReference>
<feature type="region of interest" description="Disordered" evidence="9">
    <location>
        <begin position="928"/>
        <end position="963"/>
    </location>
</feature>
<evidence type="ECO:0000256" key="4">
    <source>
        <dbReference type="ARBA" id="ARBA00022787"/>
    </source>
</evidence>
<feature type="transmembrane region" description="Helical" evidence="10">
    <location>
        <begin position="61"/>
        <end position="80"/>
    </location>
</feature>